<proteinExistence type="predicted"/>
<accession>A0AA38PJ24</accession>
<sequence length="669" mass="76048">MDAHPTDHQLQPHHIALLAIISLTFKDIRTKRFDPLFLLYVQRMLLDEISEVAQPKSAAELRDVLSAAPKSNEGDGNSLVSAFNALEITSTDQIIEFFSELQDLFQDEVDGVDANPILGRKSISGFYCRRCCASFNKLSFSGVTRLYKDFQLWQYGKPNHAYRAIPKNDLNNTDLRIFQTHGDRHNWAQPEPYALSNKGQTVGDENLAKENLRFFFEQRFHEGNDSGVRQLALLNLVRHHYVQEEYPAGRKLLAEAIHVSRTNGDKIALQQCISLLRRFPSLEERQPLNEIQPNLNPLDILYDVKKLLDEANEQPLSASFIKIVESMGVFDHWLDTKMKTTQEGDQWAQYVVQAIAWTAAGCEELGDLSFDVVTAFTFASSPDNNRLTALLNTAYRRARQGNYDNALAILLNPMVWKGLSSPDYKLWAQEVWEVLALRATRRGQERLYRECLLPHQPPGERGARHYVLLPPPRRTPIGKISDSLHEVLRLRECEASGITMEQLLKTLWHSEFLFRMQHYRIAIILLADAGLQLGLSKSSQKMIEDVMPQIISGNDIETRAFAAFTIARCILAANQTLPDLQQAASWLAIAEKDYTTLQIYRSAMDVQYLLAVVYNSMGAEQERDSSAERFQMTQQLAEKLEVTVVDQEVGEILELVSRVGMLELEGVKP</sequence>
<evidence type="ECO:0000313" key="6">
    <source>
        <dbReference type="Proteomes" id="UP001163846"/>
    </source>
</evidence>
<gene>
    <name evidence="5" type="ORF">F5878DRAFT_603492</name>
</gene>
<dbReference type="PANTHER" id="PTHR12830">
    <property type="entry name" value="ANAPHASE-PROMOTING COMPLEX SUBUNIT 5"/>
    <property type="match status" value="1"/>
</dbReference>
<evidence type="ECO:0000256" key="3">
    <source>
        <dbReference type="ARBA" id="ARBA00022786"/>
    </source>
</evidence>
<keyword evidence="1" id="KW-0132">Cell division</keyword>
<keyword evidence="6" id="KW-1185">Reference proteome</keyword>
<organism evidence="5 6">
    <name type="scientific">Lentinula raphanica</name>
    <dbReference type="NCBI Taxonomy" id="153919"/>
    <lineage>
        <taxon>Eukaryota</taxon>
        <taxon>Fungi</taxon>
        <taxon>Dikarya</taxon>
        <taxon>Basidiomycota</taxon>
        <taxon>Agaricomycotina</taxon>
        <taxon>Agaricomycetes</taxon>
        <taxon>Agaricomycetidae</taxon>
        <taxon>Agaricales</taxon>
        <taxon>Marasmiineae</taxon>
        <taxon>Omphalotaceae</taxon>
        <taxon>Lentinula</taxon>
    </lineage>
</organism>
<reference evidence="5" key="1">
    <citation type="submission" date="2022-08" db="EMBL/GenBank/DDBJ databases">
        <authorList>
            <consortium name="DOE Joint Genome Institute"/>
            <person name="Min B."/>
            <person name="Riley R."/>
            <person name="Sierra-Patev S."/>
            <person name="Naranjo-Ortiz M."/>
            <person name="Looney B."/>
            <person name="Konkel Z."/>
            <person name="Slot J.C."/>
            <person name="Sakamoto Y."/>
            <person name="Steenwyk J.L."/>
            <person name="Rokas A."/>
            <person name="Carro J."/>
            <person name="Camarero S."/>
            <person name="Ferreira P."/>
            <person name="Molpeceres G."/>
            <person name="Ruiz-Duenas F.J."/>
            <person name="Serrano A."/>
            <person name="Henrissat B."/>
            <person name="Drula E."/>
            <person name="Hughes K.W."/>
            <person name="Mata J.L."/>
            <person name="Ishikawa N.K."/>
            <person name="Vargas-Isla R."/>
            <person name="Ushijima S."/>
            <person name="Smith C.A."/>
            <person name="Ahrendt S."/>
            <person name="Andreopoulos W."/>
            <person name="He G."/>
            <person name="Labutti K."/>
            <person name="Lipzen A."/>
            <person name="Ng V."/>
            <person name="Sandor L."/>
            <person name="Barry K."/>
            <person name="Martinez A.T."/>
            <person name="Xiao Y."/>
            <person name="Gibbons J.G."/>
            <person name="Terashima K."/>
            <person name="Hibbett D.S."/>
            <person name="Grigoriev I.V."/>
        </authorList>
    </citation>
    <scope>NUCLEOTIDE SEQUENCE</scope>
    <source>
        <strain evidence="5">TFB9207</strain>
    </source>
</reference>
<evidence type="ECO:0000256" key="1">
    <source>
        <dbReference type="ARBA" id="ARBA00022618"/>
    </source>
</evidence>
<keyword evidence="3" id="KW-0833">Ubl conjugation pathway</keyword>
<dbReference type="EMBL" id="MU805965">
    <property type="protein sequence ID" value="KAJ3843875.1"/>
    <property type="molecule type" value="Genomic_DNA"/>
</dbReference>
<dbReference type="PANTHER" id="PTHR12830:SF9">
    <property type="entry name" value="ANAPHASE-PROMOTING COMPLEX SUBUNIT 5"/>
    <property type="match status" value="1"/>
</dbReference>
<dbReference type="CDD" id="cd16270">
    <property type="entry name" value="Apc5_N"/>
    <property type="match status" value="1"/>
</dbReference>
<dbReference type="GO" id="GO:0051301">
    <property type="term" value="P:cell division"/>
    <property type="evidence" value="ECO:0007669"/>
    <property type="project" value="UniProtKB-KW"/>
</dbReference>
<evidence type="ECO:0000256" key="4">
    <source>
        <dbReference type="ARBA" id="ARBA00023306"/>
    </source>
</evidence>
<dbReference type="Proteomes" id="UP001163846">
    <property type="component" value="Unassembled WGS sequence"/>
</dbReference>
<comment type="caution">
    <text evidence="5">The sequence shown here is derived from an EMBL/GenBank/DDBJ whole genome shotgun (WGS) entry which is preliminary data.</text>
</comment>
<dbReference type="GO" id="GO:0005680">
    <property type="term" value="C:anaphase-promoting complex"/>
    <property type="evidence" value="ECO:0007669"/>
    <property type="project" value="InterPro"/>
</dbReference>
<keyword evidence="4" id="KW-0131">Cell cycle</keyword>
<protein>
    <recommendedName>
        <fullName evidence="7">Anaphase-promoting complex subunit 5</fullName>
    </recommendedName>
</protein>
<evidence type="ECO:0000256" key="2">
    <source>
        <dbReference type="ARBA" id="ARBA00022776"/>
    </source>
</evidence>
<dbReference type="GO" id="GO:0070979">
    <property type="term" value="P:protein K11-linked ubiquitination"/>
    <property type="evidence" value="ECO:0007669"/>
    <property type="project" value="TreeGrafter"/>
</dbReference>
<dbReference type="GO" id="GO:0045842">
    <property type="term" value="P:positive regulation of mitotic metaphase/anaphase transition"/>
    <property type="evidence" value="ECO:0007669"/>
    <property type="project" value="TreeGrafter"/>
</dbReference>
<dbReference type="AlphaFoldDB" id="A0AA38PJ24"/>
<name>A0AA38PJ24_9AGAR</name>
<keyword evidence="2" id="KW-0498">Mitosis</keyword>
<evidence type="ECO:0008006" key="7">
    <source>
        <dbReference type="Google" id="ProtNLM"/>
    </source>
</evidence>
<dbReference type="InterPro" id="IPR037679">
    <property type="entry name" value="Apc5"/>
</dbReference>
<evidence type="ECO:0000313" key="5">
    <source>
        <dbReference type="EMBL" id="KAJ3843875.1"/>
    </source>
</evidence>
<dbReference type="GO" id="GO:0031145">
    <property type="term" value="P:anaphase-promoting complex-dependent catabolic process"/>
    <property type="evidence" value="ECO:0007669"/>
    <property type="project" value="TreeGrafter"/>
</dbReference>